<dbReference type="AlphaFoldDB" id="A0A0F7TV74"/>
<dbReference type="OrthoDB" id="17164at2759"/>
<evidence type="ECO:0000256" key="1">
    <source>
        <dbReference type="ARBA" id="ARBA00004436"/>
    </source>
</evidence>
<keyword evidence="5" id="KW-0809">Transit peptide</keyword>
<evidence type="ECO:0000313" key="12">
    <source>
        <dbReference type="Proteomes" id="UP000042958"/>
    </source>
</evidence>
<organism evidence="11 12">
    <name type="scientific">Penicillium brasilianum</name>
    <dbReference type="NCBI Taxonomy" id="104259"/>
    <lineage>
        <taxon>Eukaryota</taxon>
        <taxon>Fungi</taxon>
        <taxon>Dikarya</taxon>
        <taxon>Ascomycota</taxon>
        <taxon>Pezizomycotina</taxon>
        <taxon>Eurotiomycetes</taxon>
        <taxon>Eurotiomycetidae</taxon>
        <taxon>Eurotiales</taxon>
        <taxon>Aspergillaceae</taxon>
        <taxon>Penicillium</taxon>
    </lineage>
</organism>
<keyword evidence="6" id="KW-0238">DNA-binding</keyword>
<evidence type="ECO:0000313" key="11">
    <source>
        <dbReference type="EMBL" id="CEJ59315.1"/>
    </source>
</evidence>
<dbReference type="Proteomes" id="UP000042958">
    <property type="component" value="Unassembled WGS sequence"/>
</dbReference>
<evidence type="ECO:0000256" key="10">
    <source>
        <dbReference type="SAM" id="MobiDB-lite"/>
    </source>
</evidence>
<keyword evidence="4" id="KW-0227">DNA damage</keyword>
<evidence type="ECO:0000256" key="2">
    <source>
        <dbReference type="ARBA" id="ARBA00007053"/>
    </source>
</evidence>
<dbReference type="GO" id="GO:0000262">
    <property type="term" value="C:mitochondrial chromosome"/>
    <property type="evidence" value="ECO:0007669"/>
    <property type="project" value="InterPro"/>
</dbReference>
<keyword evidence="7" id="KW-0496">Mitochondrion</keyword>
<comment type="subcellular location">
    <subcellularLocation>
        <location evidence="1">Mitochondrion matrix</location>
        <location evidence="1">Mitochondrion nucleoid</location>
    </subcellularLocation>
</comment>
<feature type="compositionally biased region" description="Polar residues" evidence="10">
    <location>
        <begin position="89"/>
        <end position="99"/>
    </location>
</feature>
<dbReference type="STRING" id="104259.A0A0F7TV74"/>
<keyword evidence="9" id="KW-1135">Mitochondrion nucleoid</keyword>
<evidence type="ECO:0000256" key="9">
    <source>
        <dbReference type="ARBA" id="ARBA00023271"/>
    </source>
</evidence>
<dbReference type="GO" id="GO:0000725">
    <property type="term" value="P:recombinational repair"/>
    <property type="evidence" value="ECO:0007669"/>
    <property type="project" value="TreeGrafter"/>
</dbReference>
<sequence>MSTLRYRPWQALQAIQNATALSQASRTRIGSCQSSHLITKRAITYSSTRSQTSANNNGATSQTPRTPSSAASSPSSSSTQASRVAAPTPNRTTTDNISKSGLADKPLELEVAPEEKIDWTRSFHGLSAEPFPKEAADILLAETPPEEVEIKPDGIVYLPEIKYRRILNKAFGPGGWGLVPRSESIVTPKTVTREYALVCNGRLVSVARGEQDYFSPDGIPTATEGCRSNALVRCCKDLGIASELWDPRWIRKYKAKYAREVFVEHVVNKKKSKIWIRKDDPVGYPWKESGR</sequence>
<comment type="similarity">
    <text evidence="2">Belongs to the MGM101 family.</text>
</comment>
<feature type="region of interest" description="Disordered" evidence="10">
    <location>
        <begin position="44"/>
        <end position="107"/>
    </location>
</feature>
<feature type="compositionally biased region" description="Polar residues" evidence="10">
    <location>
        <begin position="44"/>
        <end position="58"/>
    </location>
</feature>
<feature type="compositionally biased region" description="Low complexity" evidence="10">
    <location>
        <begin position="59"/>
        <end position="83"/>
    </location>
</feature>
<dbReference type="GO" id="GO:0036297">
    <property type="term" value="P:interstrand cross-link repair"/>
    <property type="evidence" value="ECO:0007669"/>
    <property type="project" value="TreeGrafter"/>
</dbReference>
<evidence type="ECO:0000256" key="4">
    <source>
        <dbReference type="ARBA" id="ARBA00022763"/>
    </source>
</evidence>
<dbReference type="PANTHER" id="PTHR31404:SF0">
    <property type="entry name" value="MITOCHONDRIAL GENOME MAINTENANCE PROTEIN MGM101"/>
    <property type="match status" value="1"/>
</dbReference>
<keyword evidence="12" id="KW-1185">Reference proteome</keyword>
<evidence type="ECO:0000256" key="7">
    <source>
        <dbReference type="ARBA" id="ARBA00023128"/>
    </source>
</evidence>
<dbReference type="InterPro" id="IPR009446">
    <property type="entry name" value="Mgm101"/>
</dbReference>
<evidence type="ECO:0000256" key="5">
    <source>
        <dbReference type="ARBA" id="ARBA00022946"/>
    </source>
</evidence>
<evidence type="ECO:0000256" key="8">
    <source>
        <dbReference type="ARBA" id="ARBA00023204"/>
    </source>
</evidence>
<dbReference type="EMBL" id="CDHK01000007">
    <property type="protein sequence ID" value="CEJ59315.1"/>
    <property type="molecule type" value="Genomic_DNA"/>
</dbReference>
<accession>A0A0F7TV74</accession>
<dbReference type="Pfam" id="PF06420">
    <property type="entry name" value="Mgm101p"/>
    <property type="match status" value="1"/>
</dbReference>
<keyword evidence="8" id="KW-0234">DNA repair</keyword>
<name>A0A0F7TV74_PENBI</name>
<proteinExistence type="inferred from homology"/>
<dbReference type="GO" id="GO:0003697">
    <property type="term" value="F:single-stranded DNA binding"/>
    <property type="evidence" value="ECO:0007669"/>
    <property type="project" value="InterPro"/>
</dbReference>
<reference evidence="12" key="1">
    <citation type="journal article" date="2015" name="Genome Announc.">
        <title>Draft genome sequence of the fungus Penicillium brasilianum MG11.</title>
        <authorList>
            <person name="Horn F."/>
            <person name="Linde J."/>
            <person name="Mattern D.J."/>
            <person name="Walther G."/>
            <person name="Guthke R."/>
            <person name="Brakhage A.A."/>
            <person name="Valiante V."/>
        </authorList>
    </citation>
    <scope>NUCLEOTIDE SEQUENCE [LARGE SCALE GENOMIC DNA]</scope>
    <source>
        <strain evidence="12">MG11</strain>
    </source>
</reference>
<evidence type="ECO:0000256" key="3">
    <source>
        <dbReference type="ARBA" id="ARBA00013628"/>
    </source>
</evidence>
<dbReference type="PANTHER" id="PTHR31404">
    <property type="entry name" value="MITOCHONDRIAL GENOME MAINTENANCE PROTEIN MGM101"/>
    <property type="match status" value="1"/>
</dbReference>
<gene>
    <name evidence="11" type="ORF">PMG11_07943</name>
</gene>
<evidence type="ECO:0000256" key="6">
    <source>
        <dbReference type="ARBA" id="ARBA00023125"/>
    </source>
</evidence>
<protein>
    <recommendedName>
        <fullName evidence="3">Mitochondrial genome maintenance protein MGM101</fullName>
    </recommendedName>
</protein>